<evidence type="ECO:0000259" key="13">
    <source>
        <dbReference type="PROSITE" id="PS50262"/>
    </source>
</evidence>
<evidence type="ECO:0000256" key="9">
    <source>
        <dbReference type="ARBA" id="ARBA00023180"/>
    </source>
</evidence>
<evidence type="ECO:0000256" key="8">
    <source>
        <dbReference type="ARBA" id="ARBA00023170"/>
    </source>
</evidence>
<dbReference type="Proteomes" id="UP001044222">
    <property type="component" value="Chromosome 14"/>
</dbReference>
<evidence type="ECO:0000256" key="7">
    <source>
        <dbReference type="ARBA" id="ARBA00023157"/>
    </source>
</evidence>
<evidence type="ECO:0000256" key="3">
    <source>
        <dbReference type="ARBA" id="ARBA00022692"/>
    </source>
</evidence>
<evidence type="ECO:0000256" key="10">
    <source>
        <dbReference type="ARBA" id="ARBA00023224"/>
    </source>
</evidence>
<evidence type="ECO:0000313" key="15">
    <source>
        <dbReference type="Proteomes" id="UP001044222"/>
    </source>
</evidence>
<comment type="subcellular location">
    <subcellularLocation>
        <location evidence="1">Cell membrane</location>
        <topology evidence="1">Multi-pass membrane protein</topology>
    </subcellularLocation>
</comment>
<dbReference type="AlphaFoldDB" id="A0A9D3LUL3"/>
<feature type="transmembrane region" description="Helical" evidence="12">
    <location>
        <begin position="216"/>
        <end position="239"/>
    </location>
</feature>
<comment type="similarity">
    <text evidence="11">Belongs to the G-protein coupled receptor 1 family.</text>
</comment>
<name>A0A9D3LUL3_ANGAN</name>
<gene>
    <name evidence="14" type="ORF">ANANG_G00249540</name>
</gene>
<dbReference type="SMART" id="SM01381">
    <property type="entry name" value="7TM_GPCR_Srsx"/>
    <property type="match status" value="1"/>
</dbReference>
<dbReference type="GO" id="GO:0008188">
    <property type="term" value="F:neuropeptide receptor activity"/>
    <property type="evidence" value="ECO:0007669"/>
    <property type="project" value="InterPro"/>
</dbReference>
<dbReference type="FunFam" id="1.20.1070.10:FF:000102">
    <property type="entry name" value="neuropeptides B/W receptor type 1"/>
    <property type="match status" value="1"/>
</dbReference>
<evidence type="ECO:0000256" key="4">
    <source>
        <dbReference type="ARBA" id="ARBA00022989"/>
    </source>
</evidence>
<dbReference type="InterPro" id="IPR000276">
    <property type="entry name" value="GPCR_Rhodpsn"/>
</dbReference>
<dbReference type="GO" id="GO:0043005">
    <property type="term" value="C:neuron projection"/>
    <property type="evidence" value="ECO:0007669"/>
    <property type="project" value="TreeGrafter"/>
</dbReference>
<keyword evidence="10 11" id="KW-0807">Transducer</keyword>
<protein>
    <recommendedName>
        <fullName evidence="13">G-protein coupled receptors family 1 profile domain-containing protein</fullName>
    </recommendedName>
</protein>
<feature type="transmembrane region" description="Helical" evidence="12">
    <location>
        <begin position="44"/>
        <end position="71"/>
    </location>
</feature>
<keyword evidence="2" id="KW-1003">Cell membrane</keyword>
<feature type="transmembrane region" description="Helical" evidence="12">
    <location>
        <begin position="83"/>
        <end position="102"/>
    </location>
</feature>
<dbReference type="GO" id="GO:0042923">
    <property type="term" value="F:neuropeptide binding"/>
    <property type="evidence" value="ECO:0007669"/>
    <property type="project" value="TreeGrafter"/>
</dbReference>
<evidence type="ECO:0000313" key="14">
    <source>
        <dbReference type="EMBL" id="KAG5835959.1"/>
    </source>
</evidence>
<dbReference type="InterPro" id="IPR017452">
    <property type="entry name" value="GPCR_Rhodpsn_7TM"/>
</dbReference>
<evidence type="ECO:0000256" key="5">
    <source>
        <dbReference type="ARBA" id="ARBA00023040"/>
    </source>
</evidence>
<feature type="transmembrane region" description="Helical" evidence="12">
    <location>
        <begin position="298"/>
        <end position="321"/>
    </location>
</feature>
<feature type="domain" description="G-protein coupled receptors family 1 profile" evidence="13">
    <location>
        <begin position="62"/>
        <end position="318"/>
    </location>
</feature>
<dbReference type="Gene3D" id="1.20.1070.10">
    <property type="entry name" value="Rhodopsin 7-helix transmembrane proteins"/>
    <property type="match status" value="1"/>
</dbReference>
<evidence type="ECO:0000256" key="2">
    <source>
        <dbReference type="ARBA" id="ARBA00022475"/>
    </source>
</evidence>
<evidence type="ECO:0000256" key="6">
    <source>
        <dbReference type="ARBA" id="ARBA00023136"/>
    </source>
</evidence>
<evidence type="ECO:0000256" key="1">
    <source>
        <dbReference type="ARBA" id="ARBA00004651"/>
    </source>
</evidence>
<dbReference type="PANTHER" id="PTHR24229">
    <property type="entry name" value="NEUROPEPTIDES RECEPTOR"/>
    <property type="match status" value="1"/>
</dbReference>
<evidence type="ECO:0000256" key="12">
    <source>
        <dbReference type="SAM" id="Phobius"/>
    </source>
</evidence>
<dbReference type="GO" id="GO:0005886">
    <property type="term" value="C:plasma membrane"/>
    <property type="evidence" value="ECO:0007669"/>
    <property type="project" value="UniProtKB-SubCell"/>
</dbReference>
<dbReference type="PROSITE" id="PS00237">
    <property type="entry name" value="G_PROTEIN_RECEP_F1_1"/>
    <property type="match status" value="1"/>
</dbReference>
<dbReference type="InterPro" id="IPR009150">
    <property type="entry name" value="Neuropept_B/W_rcpt"/>
</dbReference>
<keyword evidence="4 12" id="KW-1133">Transmembrane helix</keyword>
<dbReference type="EMBL" id="JAFIRN010000014">
    <property type="protein sequence ID" value="KAG5835959.1"/>
    <property type="molecule type" value="Genomic_DNA"/>
</dbReference>
<dbReference type="CDD" id="cd15087">
    <property type="entry name" value="7tmA_NPBWR"/>
    <property type="match status" value="1"/>
</dbReference>
<keyword evidence="7" id="KW-1015">Disulfide bond</keyword>
<keyword evidence="9" id="KW-0325">Glycoprotein</keyword>
<keyword evidence="5 11" id="KW-0297">G-protein coupled receptor</keyword>
<accession>A0A9D3LUL3</accession>
<comment type="caution">
    <text evidence="14">The sequence shown here is derived from an EMBL/GenBank/DDBJ whole genome shotgun (WGS) entry which is preliminary data.</text>
</comment>
<dbReference type="PRINTS" id="PR00237">
    <property type="entry name" value="GPCRRHODOPSN"/>
</dbReference>
<dbReference type="Pfam" id="PF00001">
    <property type="entry name" value="7tm_1"/>
    <property type="match status" value="1"/>
</dbReference>
<keyword evidence="15" id="KW-1185">Reference proteome</keyword>
<feature type="transmembrane region" description="Helical" evidence="12">
    <location>
        <begin position="162"/>
        <end position="188"/>
    </location>
</feature>
<organism evidence="14 15">
    <name type="scientific">Anguilla anguilla</name>
    <name type="common">European freshwater eel</name>
    <name type="synonym">Muraena anguilla</name>
    <dbReference type="NCBI Taxonomy" id="7936"/>
    <lineage>
        <taxon>Eukaryota</taxon>
        <taxon>Metazoa</taxon>
        <taxon>Chordata</taxon>
        <taxon>Craniata</taxon>
        <taxon>Vertebrata</taxon>
        <taxon>Euteleostomi</taxon>
        <taxon>Actinopterygii</taxon>
        <taxon>Neopterygii</taxon>
        <taxon>Teleostei</taxon>
        <taxon>Anguilliformes</taxon>
        <taxon>Anguillidae</taxon>
        <taxon>Anguilla</taxon>
    </lineage>
</organism>
<feature type="transmembrane region" description="Helical" evidence="12">
    <location>
        <begin position="260"/>
        <end position="278"/>
    </location>
</feature>
<keyword evidence="6 12" id="KW-0472">Membrane</keyword>
<keyword evidence="8 11" id="KW-0675">Receptor</keyword>
<proteinExistence type="inferred from homology"/>
<dbReference type="SUPFAM" id="SSF81321">
    <property type="entry name" value="Family A G protein-coupled receptor-like"/>
    <property type="match status" value="1"/>
</dbReference>
<feature type="transmembrane region" description="Helical" evidence="12">
    <location>
        <begin position="131"/>
        <end position="150"/>
    </location>
</feature>
<sequence length="338" mass="38484">MENISNPESTNSPCNRSKELYAFGSKNWTDSNCVSPPQYFYRDFYIILPIIYSVICAAGLTGNTAVIYVILKAPKMKTVTNMFILNLAIADDLFTLVLPINIAEHLLHYWPFGETLCKIILSIDHYNIFSSIYFLTVMSVDRYLVVLATVRSKRMPHRTYRAAKTVSICVWLLVILIVLPFTVFAGIYVSPDDVERKSCVLSFPNPEGFWFKASRIYTLLLGFAFPVSTTCILYTVMLYKLRNMRLNSNAKVLDKAKKKVTVMVFIVLAVCLFCWTPFHLSTIVALTTDLTSTPLVIGISYFITSLSYANSCLNPFLYAFLDDSFRKAFKKMLECRQS</sequence>
<reference evidence="14" key="1">
    <citation type="submission" date="2021-01" db="EMBL/GenBank/DDBJ databases">
        <title>A chromosome-scale assembly of European eel, Anguilla anguilla.</title>
        <authorList>
            <person name="Henkel C."/>
            <person name="Jong-Raadsen S.A."/>
            <person name="Dufour S."/>
            <person name="Weltzien F.-A."/>
            <person name="Palstra A.P."/>
            <person name="Pelster B."/>
            <person name="Spaink H.P."/>
            <person name="Van Den Thillart G.E."/>
            <person name="Jansen H."/>
            <person name="Zahm M."/>
            <person name="Klopp C."/>
            <person name="Cedric C."/>
            <person name="Louis A."/>
            <person name="Berthelot C."/>
            <person name="Parey E."/>
            <person name="Roest Crollius H."/>
            <person name="Montfort J."/>
            <person name="Robinson-Rechavi M."/>
            <person name="Bucao C."/>
            <person name="Bouchez O."/>
            <person name="Gislard M."/>
            <person name="Lluch J."/>
            <person name="Milhes M."/>
            <person name="Lampietro C."/>
            <person name="Lopez Roques C."/>
            <person name="Donnadieu C."/>
            <person name="Braasch I."/>
            <person name="Desvignes T."/>
            <person name="Postlethwait J."/>
            <person name="Bobe J."/>
            <person name="Guiguen Y."/>
            <person name="Dirks R."/>
        </authorList>
    </citation>
    <scope>NUCLEOTIDE SEQUENCE</scope>
    <source>
        <strain evidence="14">Tag_6206</strain>
        <tissue evidence="14">Liver</tissue>
    </source>
</reference>
<dbReference type="PANTHER" id="PTHR24229:SF18">
    <property type="entry name" value="NEUROPEPTIDES B_W RECEPTOR TYPE 2"/>
    <property type="match status" value="1"/>
</dbReference>
<dbReference type="PROSITE" id="PS50262">
    <property type="entry name" value="G_PROTEIN_RECEP_F1_2"/>
    <property type="match status" value="1"/>
</dbReference>
<evidence type="ECO:0000256" key="11">
    <source>
        <dbReference type="RuleBase" id="RU000688"/>
    </source>
</evidence>
<keyword evidence="3 11" id="KW-0812">Transmembrane</keyword>
<dbReference type="PRINTS" id="PR01855">
    <property type="entry name" value="NRPEPTIDEWR"/>
</dbReference>